<feature type="transmembrane region" description="Helical" evidence="4">
    <location>
        <begin position="6"/>
        <end position="24"/>
    </location>
</feature>
<comment type="caution">
    <text evidence="6">The sequence shown here is derived from an EMBL/GenBank/DDBJ whole genome shotgun (WGS) entry which is preliminary data.</text>
</comment>
<dbReference type="Gene3D" id="2.40.50.90">
    <property type="match status" value="1"/>
</dbReference>
<keyword evidence="1" id="KW-0540">Nuclease</keyword>
<gene>
    <name evidence="6" type="ORF">COY32_03135</name>
</gene>
<keyword evidence="4" id="KW-1133">Transmembrane helix</keyword>
<dbReference type="Proteomes" id="UP000228920">
    <property type="component" value="Unassembled WGS sequence"/>
</dbReference>
<dbReference type="GO" id="GO:0003676">
    <property type="term" value="F:nucleic acid binding"/>
    <property type="evidence" value="ECO:0007669"/>
    <property type="project" value="InterPro"/>
</dbReference>
<evidence type="ECO:0000259" key="5">
    <source>
        <dbReference type="PROSITE" id="PS50830"/>
    </source>
</evidence>
<proteinExistence type="predicted"/>
<reference evidence="7" key="1">
    <citation type="submission" date="2017-09" db="EMBL/GenBank/DDBJ databases">
        <title>Depth-based differentiation of microbial function through sediment-hosted aquifers and enrichment of novel symbionts in the deep terrestrial subsurface.</title>
        <authorList>
            <person name="Probst A.J."/>
            <person name="Ladd B."/>
            <person name="Jarett J.K."/>
            <person name="Geller-Mcgrath D.E."/>
            <person name="Sieber C.M.K."/>
            <person name="Emerson J.B."/>
            <person name="Anantharaman K."/>
            <person name="Thomas B.C."/>
            <person name="Malmstrom R."/>
            <person name="Stieglmeier M."/>
            <person name="Klingl A."/>
            <person name="Woyke T."/>
            <person name="Ryan C.M."/>
            <person name="Banfield J.F."/>
        </authorList>
    </citation>
    <scope>NUCLEOTIDE SEQUENCE [LARGE SCALE GENOMIC DNA]</scope>
</reference>
<dbReference type="EMBL" id="PFNL01000093">
    <property type="protein sequence ID" value="PIZ46538.1"/>
    <property type="molecule type" value="Genomic_DNA"/>
</dbReference>
<evidence type="ECO:0000313" key="7">
    <source>
        <dbReference type="Proteomes" id="UP000228920"/>
    </source>
</evidence>
<evidence type="ECO:0000313" key="6">
    <source>
        <dbReference type="EMBL" id="PIZ46538.1"/>
    </source>
</evidence>
<keyword evidence="4" id="KW-0472">Membrane</keyword>
<dbReference type="PANTHER" id="PTHR12302">
    <property type="entry name" value="EBNA2 BINDING PROTEIN P100"/>
    <property type="match status" value="1"/>
</dbReference>
<evidence type="ECO:0000256" key="3">
    <source>
        <dbReference type="ARBA" id="ARBA00022801"/>
    </source>
</evidence>
<accession>A0A2M7TJ82</accession>
<dbReference type="AlphaFoldDB" id="A0A2M7TJ82"/>
<dbReference type="Pfam" id="PF00565">
    <property type="entry name" value="SNase"/>
    <property type="match status" value="1"/>
</dbReference>
<keyword evidence="4" id="KW-0812">Transmembrane</keyword>
<dbReference type="InterPro" id="IPR035437">
    <property type="entry name" value="SNase_OB-fold_sf"/>
</dbReference>
<evidence type="ECO:0000256" key="4">
    <source>
        <dbReference type="SAM" id="Phobius"/>
    </source>
</evidence>
<evidence type="ECO:0000256" key="1">
    <source>
        <dbReference type="ARBA" id="ARBA00022722"/>
    </source>
</evidence>
<organism evidence="6 7">
    <name type="scientific">candidate division WWE3 bacterium CG_4_10_14_0_2_um_filter_41_14</name>
    <dbReference type="NCBI Taxonomy" id="1975072"/>
    <lineage>
        <taxon>Bacteria</taxon>
        <taxon>Katanobacteria</taxon>
    </lineage>
</organism>
<name>A0A2M7TJ82_UNCKA</name>
<keyword evidence="2" id="KW-0255">Endonuclease</keyword>
<dbReference type="PROSITE" id="PS50830">
    <property type="entry name" value="TNASE_3"/>
    <property type="match status" value="1"/>
</dbReference>
<dbReference type="InterPro" id="IPR002071">
    <property type="entry name" value="Thermonucl_AS"/>
</dbReference>
<dbReference type="InterPro" id="IPR016071">
    <property type="entry name" value="Staphylococal_nuclease_OB-fold"/>
</dbReference>
<dbReference type="SMART" id="SM00318">
    <property type="entry name" value="SNc"/>
    <property type="match status" value="1"/>
</dbReference>
<keyword evidence="3" id="KW-0378">Hydrolase</keyword>
<dbReference type="SUPFAM" id="SSF50199">
    <property type="entry name" value="Staphylococcal nuclease"/>
    <property type="match status" value="1"/>
</dbReference>
<dbReference type="PANTHER" id="PTHR12302:SF3">
    <property type="entry name" value="SERINE_THREONINE-PROTEIN KINASE 31"/>
    <property type="match status" value="1"/>
</dbReference>
<feature type="domain" description="TNase-like" evidence="5">
    <location>
        <begin position="44"/>
        <end position="166"/>
    </location>
</feature>
<dbReference type="GO" id="GO:0016787">
    <property type="term" value="F:hydrolase activity"/>
    <property type="evidence" value="ECO:0007669"/>
    <property type="project" value="UniProtKB-KW"/>
</dbReference>
<sequence length="168" mass="19029">MCYVERQIRTLLVIIVVAVTIVLFPNDWEQILFESRPPTNGVTVTDVVDGDTIKLSDGTTIRYIGIDTPETKHPHKGVECFGLQASKKNSELVLGKTVKLTYDVSKTDRYGRVLAYVWVEGKMVNETLVKEGYAFATAFPPDVLYQDTFEMLEAEAKFENRGLWNECE</sequence>
<dbReference type="PROSITE" id="PS01284">
    <property type="entry name" value="TNASE_2"/>
    <property type="match status" value="1"/>
</dbReference>
<evidence type="ECO:0000256" key="2">
    <source>
        <dbReference type="ARBA" id="ARBA00022759"/>
    </source>
</evidence>
<dbReference type="GO" id="GO:0004519">
    <property type="term" value="F:endonuclease activity"/>
    <property type="evidence" value="ECO:0007669"/>
    <property type="project" value="UniProtKB-KW"/>
</dbReference>
<protein>
    <recommendedName>
        <fullName evidence="5">TNase-like domain-containing protein</fullName>
    </recommendedName>
</protein>